<accession>A0A3D3R5H7</accession>
<evidence type="ECO:0000313" key="3">
    <source>
        <dbReference type="EMBL" id="QEG18315.1"/>
    </source>
</evidence>
<dbReference type="CDD" id="cd00158">
    <property type="entry name" value="RHOD"/>
    <property type="match status" value="1"/>
</dbReference>
<dbReference type="PANTHER" id="PTHR43031">
    <property type="entry name" value="FAD-DEPENDENT OXIDOREDUCTASE"/>
    <property type="match status" value="1"/>
</dbReference>
<dbReference type="PANTHER" id="PTHR43031:SF1">
    <property type="entry name" value="PYRIDINE NUCLEOTIDE-DISULPHIDE OXIDOREDUCTASE"/>
    <property type="match status" value="1"/>
</dbReference>
<organism evidence="2 4">
    <name type="scientific">Gimesia maris</name>
    <dbReference type="NCBI Taxonomy" id="122"/>
    <lineage>
        <taxon>Bacteria</taxon>
        <taxon>Pseudomonadati</taxon>
        <taxon>Planctomycetota</taxon>
        <taxon>Planctomycetia</taxon>
        <taxon>Planctomycetales</taxon>
        <taxon>Planctomycetaceae</taxon>
        <taxon>Gimesia</taxon>
    </lineage>
</organism>
<dbReference type="Pfam" id="PF00581">
    <property type="entry name" value="Rhodanese"/>
    <property type="match status" value="1"/>
</dbReference>
<dbReference type="Proteomes" id="UP000263642">
    <property type="component" value="Unassembled WGS sequence"/>
</dbReference>
<dbReference type="Proteomes" id="UP000322887">
    <property type="component" value="Chromosome"/>
</dbReference>
<evidence type="ECO:0000313" key="5">
    <source>
        <dbReference type="Proteomes" id="UP000322887"/>
    </source>
</evidence>
<evidence type="ECO:0000313" key="2">
    <source>
        <dbReference type="EMBL" id="HCO24065.1"/>
    </source>
</evidence>
<evidence type="ECO:0000313" key="4">
    <source>
        <dbReference type="Proteomes" id="UP000263642"/>
    </source>
</evidence>
<dbReference type="InterPro" id="IPR036873">
    <property type="entry name" value="Rhodanese-like_dom_sf"/>
</dbReference>
<dbReference type="SMART" id="SM00450">
    <property type="entry name" value="RHOD"/>
    <property type="match status" value="1"/>
</dbReference>
<dbReference type="EMBL" id="CP042910">
    <property type="protein sequence ID" value="QEG18315.1"/>
    <property type="molecule type" value="Genomic_DNA"/>
</dbReference>
<accession>A0A517XFI2</accession>
<keyword evidence="5" id="KW-1185">Reference proteome</keyword>
<name>A0A3D3R5H7_9PLAN</name>
<proteinExistence type="predicted"/>
<reference evidence="3 5" key="2">
    <citation type="submission" date="2019-08" db="EMBL/GenBank/DDBJ databases">
        <title>Deep-cultivation of Planctomycetes and their phenomic and genomic characterization uncovers novel biology.</title>
        <authorList>
            <person name="Wiegand S."/>
            <person name="Jogler M."/>
            <person name="Boedeker C."/>
            <person name="Pinto D."/>
            <person name="Vollmers J."/>
            <person name="Rivas-Marin E."/>
            <person name="Kohn T."/>
            <person name="Peeters S.H."/>
            <person name="Heuer A."/>
            <person name="Rast P."/>
            <person name="Oberbeckmann S."/>
            <person name="Bunk B."/>
            <person name="Jeske O."/>
            <person name="Meyerdierks A."/>
            <person name="Storesund J.E."/>
            <person name="Kallscheuer N."/>
            <person name="Luecker S."/>
            <person name="Lage O.M."/>
            <person name="Pohl T."/>
            <person name="Merkel B.J."/>
            <person name="Hornburger P."/>
            <person name="Mueller R.-W."/>
            <person name="Bruemmer F."/>
            <person name="Labrenz M."/>
            <person name="Spormann A.M."/>
            <person name="Op den Camp H."/>
            <person name="Overmann J."/>
            <person name="Amann R."/>
            <person name="Jetten M.S.M."/>
            <person name="Mascher T."/>
            <person name="Medema M.H."/>
            <person name="Devos D.P."/>
            <person name="Kaster A.-K."/>
            <person name="Ovreas L."/>
            <person name="Rohde M."/>
            <person name="Galperin M.Y."/>
            <person name="Jogler C."/>
        </authorList>
    </citation>
    <scope>NUCLEOTIDE SEQUENCE [LARGE SCALE GENOMIC DNA]</scope>
    <source>
        <strain evidence="3 5">DSM 8797</strain>
    </source>
</reference>
<dbReference type="Gene3D" id="3.40.250.10">
    <property type="entry name" value="Rhodanese-like domain"/>
    <property type="match status" value="1"/>
</dbReference>
<feature type="domain" description="Rhodanese" evidence="1">
    <location>
        <begin position="26"/>
        <end position="109"/>
    </location>
</feature>
<dbReference type="GeneID" id="98648674"/>
<dbReference type="AlphaFoldDB" id="A0A3D3R5H7"/>
<evidence type="ECO:0000259" key="1">
    <source>
        <dbReference type="PROSITE" id="PS50206"/>
    </source>
</evidence>
<gene>
    <name evidence="2" type="ORF">DIT97_13845</name>
    <name evidence="3" type="ORF">GmarT_42010</name>
</gene>
<dbReference type="PROSITE" id="PS50206">
    <property type="entry name" value="RHODANESE_3"/>
    <property type="match status" value="1"/>
</dbReference>
<dbReference type="SUPFAM" id="SSF52821">
    <property type="entry name" value="Rhodanese/Cell cycle control phosphatase"/>
    <property type="match status" value="1"/>
</dbReference>
<sequence>MHQITTTELRGKMQRNEKGILVNTLPQESFQKEHIPNSINIPQEQDDFVSQVEQAAGSKDQTVVVYCANEHCNSSTQAAQKLEAAGFTHVFDYEGGAESWREAGEQLVAGV</sequence>
<dbReference type="InterPro" id="IPR050229">
    <property type="entry name" value="GlpE_sulfurtransferase"/>
</dbReference>
<dbReference type="InterPro" id="IPR001763">
    <property type="entry name" value="Rhodanese-like_dom"/>
</dbReference>
<protein>
    <submittedName>
        <fullName evidence="2">Rhodanese-like domain-containing protein</fullName>
    </submittedName>
    <submittedName>
        <fullName evidence="3">Thiosulfate sulfurtransferase</fullName>
    </submittedName>
</protein>
<dbReference type="RefSeq" id="WP_002644098.1">
    <property type="nucleotide sequence ID" value="NZ_CAXBMG010000021.1"/>
</dbReference>
<reference evidence="2 4" key="1">
    <citation type="journal article" date="2018" name="Nat. Biotechnol.">
        <title>A standardized bacterial taxonomy based on genome phylogeny substantially revises the tree of life.</title>
        <authorList>
            <person name="Parks D.H."/>
            <person name="Chuvochina M."/>
            <person name="Waite D.W."/>
            <person name="Rinke C."/>
            <person name="Skarshewski A."/>
            <person name="Chaumeil P.A."/>
            <person name="Hugenholtz P."/>
        </authorList>
    </citation>
    <scope>NUCLEOTIDE SEQUENCE [LARGE SCALE GENOMIC DNA]</scope>
    <source>
        <strain evidence="2">UBA9375</strain>
    </source>
</reference>
<dbReference type="EMBL" id="DQAY01000078">
    <property type="protein sequence ID" value="HCO24065.1"/>
    <property type="molecule type" value="Genomic_DNA"/>
</dbReference>